<evidence type="ECO:0000313" key="8">
    <source>
        <dbReference type="EMBL" id="MBB4679894.1"/>
    </source>
</evidence>
<evidence type="ECO:0000256" key="4">
    <source>
        <dbReference type="ARBA" id="ARBA00023163"/>
    </source>
</evidence>
<accession>A0A7W7CI39</accession>
<dbReference type="SMART" id="SM00862">
    <property type="entry name" value="Trans_reg_C"/>
    <property type="match status" value="1"/>
</dbReference>
<keyword evidence="6" id="KW-0812">Transmembrane</keyword>
<feature type="compositionally biased region" description="Pro residues" evidence="5">
    <location>
        <begin position="256"/>
        <end position="265"/>
    </location>
</feature>
<evidence type="ECO:0000256" key="5">
    <source>
        <dbReference type="SAM" id="MobiDB-lite"/>
    </source>
</evidence>
<dbReference type="AlphaFoldDB" id="A0A7W7CI39"/>
<evidence type="ECO:0000256" key="3">
    <source>
        <dbReference type="ARBA" id="ARBA00023125"/>
    </source>
</evidence>
<comment type="similarity">
    <text evidence="1">Belongs to the AfsR/DnrI/RedD regulatory family.</text>
</comment>
<sequence>MLFRVFGVLEVHGPAGVLAFAADKPRRMLSALLLHANRWVPDDELIEAIWPAGPPPSAAGNLKSYVSQVRKLLAPVDTHANRLERQPGAYRLTVARAELDTMTFADLIGQAGAALAADPACAVALVTEALALWRGEPFESLEIEAAKVELARLTELRWSARTTLADALVAAGRHSEAIGQLRAMTTEDPLKEPTWLRLLDALDAGGRRAEALLAYQDARRVIVDELGIEPGTALRAAHQRLLAADEPSTPSKRQPAPAPPRPAPAPTGRSVEAPAPTGRLVDAPAPTARSVDAPAPTARSVPAPPPSRRRPRRSRVIVAASLALTAVLAAGLVIAIQWWPKTSGGAAITAADRYGWGIPAHAAEFSTGLDGWTPAGPRPGHEGRGQQIPERVSVRDDLVTITGDASGNTGYLTRNEGTFRGRWEARVRLPPGCACYRPLLTLWPVANDSPAGGEIVYLEVFDPERQRAQFFLSSGKYPDRYNAQRAVDLTQWNHFAVEWTEHGLTGYVNGEKWFHTAEQDRLPPRRMRPTIKLDLAQENDLRPASMEIDWIRQYPV</sequence>
<dbReference type="Gene3D" id="1.25.40.10">
    <property type="entry name" value="Tetratricopeptide repeat domain"/>
    <property type="match status" value="1"/>
</dbReference>
<dbReference type="GO" id="GO:0005975">
    <property type="term" value="P:carbohydrate metabolic process"/>
    <property type="evidence" value="ECO:0007669"/>
    <property type="project" value="InterPro"/>
</dbReference>
<dbReference type="Gene3D" id="2.60.120.200">
    <property type="match status" value="1"/>
</dbReference>
<dbReference type="RefSeq" id="WP_185005593.1">
    <property type="nucleotide sequence ID" value="NZ_BAAAUI010000017.1"/>
</dbReference>
<dbReference type="Pfam" id="PF03704">
    <property type="entry name" value="BTAD"/>
    <property type="match status" value="1"/>
</dbReference>
<dbReference type="InterPro" id="IPR005158">
    <property type="entry name" value="BTAD"/>
</dbReference>
<protein>
    <submittedName>
        <fullName evidence="8">DNA-binding SARP family transcriptional activator</fullName>
    </submittedName>
</protein>
<keyword evidence="6" id="KW-0472">Membrane</keyword>
<feature type="transmembrane region" description="Helical" evidence="6">
    <location>
        <begin position="316"/>
        <end position="339"/>
    </location>
</feature>
<dbReference type="SUPFAM" id="SSF48452">
    <property type="entry name" value="TPR-like"/>
    <property type="match status" value="1"/>
</dbReference>
<evidence type="ECO:0000256" key="1">
    <source>
        <dbReference type="ARBA" id="ARBA00005820"/>
    </source>
</evidence>
<dbReference type="PANTHER" id="PTHR35807">
    <property type="entry name" value="TRANSCRIPTIONAL REGULATOR REDD-RELATED"/>
    <property type="match status" value="1"/>
</dbReference>
<dbReference type="InterPro" id="IPR013320">
    <property type="entry name" value="ConA-like_dom_sf"/>
</dbReference>
<dbReference type="Proteomes" id="UP000533598">
    <property type="component" value="Unassembled WGS sequence"/>
</dbReference>
<dbReference type="CDD" id="cd00413">
    <property type="entry name" value="Glyco_hydrolase_16"/>
    <property type="match status" value="1"/>
</dbReference>
<comment type="caution">
    <text evidence="8">The sequence shown here is derived from an EMBL/GenBank/DDBJ whole genome shotgun (WGS) entry which is preliminary data.</text>
</comment>
<dbReference type="InterPro" id="IPR000757">
    <property type="entry name" value="Beta-glucanase-like"/>
</dbReference>
<dbReference type="InterPro" id="IPR051677">
    <property type="entry name" value="AfsR-DnrI-RedD_regulator"/>
</dbReference>
<evidence type="ECO:0000313" key="9">
    <source>
        <dbReference type="Proteomes" id="UP000533598"/>
    </source>
</evidence>
<dbReference type="GO" id="GO:0003677">
    <property type="term" value="F:DNA binding"/>
    <property type="evidence" value="ECO:0007669"/>
    <property type="project" value="UniProtKB-KW"/>
</dbReference>
<evidence type="ECO:0000256" key="6">
    <source>
        <dbReference type="SAM" id="Phobius"/>
    </source>
</evidence>
<dbReference type="GO" id="GO:0000160">
    <property type="term" value="P:phosphorelay signal transduction system"/>
    <property type="evidence" value="ECO:0007669"/>
    <property type="project" value="InterPro"/>
</dbReference>
<dbReference type="InterPro" id="IPR016032">
    <property type="entry name" value="Sig_transdc_resp-reg_C-effctor"/>
</dbReference>
<keyword evidence="9" id="KW-1185">Reference proteome</keyword>
<name>A0A7W7CI39_9PSEU</name>
<dbReference type="SMART" id="SM01043">
    <property type="entry name" value="BTAD"/>
    <property type="match status" value="1"/>
</dbReference>
<dbReference type="GO" id="GO:0004553">
    <property type="term" value="F:hydrolase activity, hydrolyzing O-glycosyl compounds"/>
    <property type="evidence" value="ECO:0007669"/>
    <property type="project" value="InterPro"/>
</dbReference>
<reference evidence="8 9" key="1">
    <citation type="submission" date="2020-08" db="EMBL/GenBank/DDBJ databases">
        <title>Sequencing the genomes of 1000 actinobacteria strains.</title>
        <authorList>
            <person name="Klenk H.-P."/>
        </authorList>
    </citation>
    <scope>NUCLEOTIDE SEQUENCE [LARGE SCALE GENOMIC DNA]</scope>
    <source>
        <strain evidence="8 9">DSM 44230</strain>
    </source>
</reference>
<evidence type="ECO:0000256" key="2">
    <source>
        <dbReference type="ARBA" id="ARBA00023015"/>
    </source>
</evidence>
<keyword evidence="4" id="KW-0804">Transcription</keyword>
<dbReference type="EMBL" id="JACHMH010000001">
    <property type="protein sequence ID" value="MBB4679894.1"/>
    <property type="molecule type" value="Genomic_DNA"/>
</dbReference>
<dbReference type="SUPFAM" id="SSF49899">
    <property type="entry name" value="Concanavalin A-like lectins/glucanases"/>
    <property type="match status" value="1"/>
</dbReference>
<dbReference type="PROSITE" id="PS51762">
    <property type="entry name" value="GH16_2"/>
    <property type="match status" value="1"/>
</dbReference>
<organism evidence="8 9">
    <name type="scientific">Crossiella cryophila</name>
    <dbReference type="NCBI Taxonomy" id="43355"/>
    <lineage>
        <taxon>Bacteria</taxon>
        <taxon>Bacillati</taxon>
        <taxon>Actinomycetota</taxon>
        <taxon>Actinomycetes</taxon>
        <taxon>Pseudonocardiales</taxon>
        <taxon>Pseudonocardiaceae</taxon>
        <taxon>Crossiella</taxon>
    </lineage>
</organism>
<proteinExistence type="inferred from homology"/>
<evidence type="ECO:0000259" key="7">
    <source>
        <dbReference type="PROSITE" id="PS51762"/>
    </source>
</evidence>
<dbReference type="GO" id="GO:0006355">
    <property type="term" value="P:regulation of DNA-templated transcription"/>
    <property type="evidence" value="ECO:0007669"/>
    <property type="project" value="InterPro"/>
</dbReference>
<keyword evidence="6" id="KW-1133">Transmembrane helix</keyword>
<feature type="domain" description="GH16" evidence="7">
    <location>
        <begin position="335"/>
        <end position="556"/>
    </location>
</feature>
<dbReference type="InterPro" id="IPR011990">
    <property type="entry name" value="TPR-like_helical_dom_sf"/>
</dbReference>
<keyword evidence="2" id="KW-0805">Transcription regulation</keyword>
<dbReference type="InterPro" id="IPR001867">
    <property type="entry name" value="OmpR/PhoB-type_DNA-bd"/>
</dbReference>
<gene>
    <name evidence="8" type="ORF">HNR67_006012</name>
</gene>
<dbReference type="PANTHER" id="PTHR35807:SF1">
    <property type="entry name" value="TRANSCRIPTIONAL REGULATOR REDD"/>
    <property type="match status" value="1"/>
</dbReference>
<keyword evidence="3 8" id="KW-0238">DNA-binding</keyword>
<feature type="region of interest" description="Disordered" evidence="5">
    <location>
        <begin position="243"/>
        <end position="313"/>
    </location>
</feature>
<dbReference type="CDD" id="cd15831">
    <property type="entry name" value="BTAD"/>
    <property type="match status" value="1"/>
</dbReference>
<dbReference type="SUPFAM" id="SSF46894">
    <property type="entry name" value="C-terminal effector domain of the bipartite response regulators"/>
    <property type="match status" value="1"/>
</dbReference>